<proteinExistence type="predicted"/>
<protein>
    <submittedName>
        <fullName evidence="1">Uncharacterized protein</fullName>
    </submittedName>
</protein>
<dbReference type="OrthoDB" id="9815878at2"/>
<dbReference type="InterPro" id="IPR057955">
    <property type="entry name" value="SF0329-like"/>
</dbReference>
<organism evidence="1 2">
    <name type="scientific">Ureibacillus acetophenoni</name>
    <dbReference type="NCBI Taxonomy" id="614649"/>
    <lineage>
        <taxon>Bacteria</taxon>
        <taxon>Bacillati</taxon>
        <taxon>Bacillota</taxon>
        <taxon>Bacilli</taxon>
        <taxon>Bacillales</taxon>
        <taxon>Caryophanaceae</taxon>
        <taxon>Ureibacillus</taxon>
    </lineage>
</organism>
<dbReference type="AlphaFoldDB" id="A0A285URZ1"/>
<name>A0A285URZ1_9BACL</name>
<evidence type="ECO:0000313" key="2">
    <source>
        <dbReference type="Proteomes" id="UP000219252"/>
    </source>
</evidence>
<dbReference type="RefSeq" id="WP_097151172.1">
    <property type="nucleotide sequence ID" value="NZ_OBQC01000022.1"/>
</dbReference>
<dbReference type="Proteomes" id="UP000219252">
    <property type="component" value="Unassembled WGS sequence"/>
</dbReference>
<dbReference type="EMBL" id="OBQC01000022">
    <property type="protein sequence ID" value="SOC44624.1"/>
    <property type="molecule type" value="Genomic_DNA"/>
</dbReference>
<dbReference type="Pfam" id="PF25753">
    <property type="entry name" value="SF0329"/>
    <property type="match status" value="1"/>
</dbReference>
<evidence type="ECO:0000313" key="1">
    <source>
        <dbReference type="EMBL" id="SOC44624.1"/>
    </source>
</evidence>
<reference evidence="2" key="1">
    <citation type="submission" date="2017-08" db="EMBL/GenBank/DDBJ databases">
        <authorList>
            <person name="Varghese N."/>
            <person name="Submissions S."/>
        </authorList>
    </citation>
    <scope>NUCLEOTIDE SEQUENCE [LARGE SCALE GENOMIC DNA]</scope>
    <source>
        <strain evidence="2">JC23</strain>
    </source>
</reference>
<accession>A0A285URZ1</accession>
<sequence>MQFSKLKKTIESFLCDTLKDRVEIHVAVYRQAHDAPSRIYITFDKKIIFSADDVQFNIAHYKKENDLKKQLQLKPIPYSSDWKEMFNSPERMALIEASEKAENDLLNQGLLASWHVYRALMNYPSLSINDALASKDIFTRSFALFDRRLGKRRIISLDDRTHPIEKLFYSIRCSADEINGASH</sequence>
<gene>
    <name evidence="1" type="ORF">SAMN05877842_12220</name>
</gene>
<keyword evidence="2" id="KW-1185">Reference proteome</keyword>